<evidence type="ECO:0000313" key="3">
    <source>
        <dbReference type="Proteomes" id="UP000011713"/>
    </source>
</evidence>
<dbReference type="VEuPathDB" id="FungiDB:HpaG806284"/>
<dbReference type="InParanoid" id="M4BIQ7"/>
<proteinExistence type="predicted"/>
<keyword evidence="3" id="KW-1185">Reference proteome</keyword>
<sequence length="53" mass="5662">MSPTGSEDGETVARAQASSPSAAPRRGRIGEVEEYEEIISVGMGHEMLQLMRG</sequence>
<evidence type="ECO:0000256" key="1">
    <source>
        <dbReference type="SAM" id="MobiDB-lite"/>
    </source>
</evidence>
<reference evidence="2" key="2">
    <citation type="submission" date="2015-06" db="UniProtKB">
        <authorList>
            <consortium name="EnsemblProtists"/>
        </authorList>
    </citation>
    <scope>IDENTIFICATION</scope>
    <source>
        <strain evidence="2">Emoy2</strain>
    </source>
</reference>
<organism evidence="2 3">
    <name type="scientific">Hyaloperonospora arabidopsidis (strain Emoy2)</name>
    <name type="common">Downy mildew agent</name>
    <name type="synonym">Peronospora arabidopsidis</name>
    <dbReference type="NCBI Taxonomy" id="559515"/>
    <lineage>
        <taxon>Eukaryota</taxon>
        <taxon>Sar</taxon>
        <taxon>Stramenopiles</taxon>
        <taxon>Oomycota</taxon>
        <taxon>Peronosporomycetes</taxon>
        <taxon>Peronosporales</taxon>
        <taxon>Peronosporaceae</taxon>
        <taxon>Hyaloperonospora</taxon>
    </lineage>
</organism>
<dbReference type="AlphaFoldDB" id="M4BIQ7"/>
<evidence type="ECO:0000313" key="2">
    <source>
        <dbReference type="EnsemblProtists" id="HpaP806284"/>
    </source>
</evidence>
<dbReference type="HOGENOM" id="CLU_3072793_0_0_1"/>
<name>M4BIQ7_HYAAE</name>
<accession>M4BIQ7</accession>
<feature type="region of interest" description="Disordered" evidence="1">
    <location>
        <begin position="1"/>
        <end position="30"/>
    </location>
</feature>
<feature type="compositionally biased region" description="Low complexity" evidence="1">
    <location>
        <begin position="13"/>
        <end position="24"/>
    </location>
</feature>
<dbReference type="EnsemblProtists" id="HpaT806284">
    <property type="protein sequence ID" value="HpaP806284"/>
    <property type="gene ID" value="HpaG806284"/>
</dbReference>
<protein>
    <submittedName>
        <fullName evidence="2">Uncharacterized protein</fullName>
    </submittedName>
</protein>
<dbReference type="Proteomes" id="UP000011713">
    <property type="component" value="Unassembled WGS sequence"/>
</dbReference>
<dbReference type="EMBL" id="JH598301">
    <property type="status" value="NOT_ANNOTATED_CDS"/>
    <property type="molecule type" value="Genomic_DNA"/>
</dbReference>
<reference evidence="3" key="1">
    <citation type="journal article" date="2010" name="Science">
        <title>Signatures of adaptation to obligate biotrophy in the Hyaloperonospora arabidopsidis genome.</title>
        <authorList>
            <person name="Baxter L."/>
            <person name="Tripathy S."/>
            <person name="Ishaque N."/>
            <person name="Boot N."/>
            <person name="Cabral A."/>
            <person name="Kemen E."/>
            <person name="Thines M."/>
            <person name="Ah-Fong A."/>
            <person name="Anderson R."/>
            <person name="Badejoko W."/>
            <person name="Bittner-Eddy P."/>
            <person name="Boore J.L."/>
            <person name="Chibucos M.C."/>
            <person name="Coates M."/>
            <person name="Dehal P."/>
            <person name="Delehaunty K."/>
            <person name="Dong S."/>
            <person name="Downton P."/>
            <person name="Dumas B."/>
            <person name="Fabro G."/>
            <person name="Fronick C."/>
            <person name="Fuerstenberg S.I."/>
            <person name="Fulton L."/>
            <person name="Gaulin E."/>
            <person name="Govers F."/>
            <person name="Hughes L."/>
            <person name="Humphray S."/>
            <person name="Jiang R.H."/>
            <person name="Judelson H."/>
            <person name="Kamoun S."/>
            <person name="Kyung K."/>
            <person name="Meijer H."/>
            <person name="Minx P."/>
            <person name="Morris P."/>
            <person name="Nelson J."/>
            <person name="Phuntumart V."/>
            <person name="Qutob D."/>
            <person name="Rehmany A."/>
            <person name="Rougon-Cardoso A."/>
            <person name="Ryden P."/>
            <person name="Torto-Alalibo T."/>
            <person name="Studholme D."/>
            <person name="Wang Y."/>
            <person name="Win J."/>
            <person name="Wood J."/>
            <person name="Clifton S.W."/>
            <person name="Rogers J."/>
            <person name="Van den Ackerveken G."/>
            <person name="Jones J.D."/>
            <person name="McDowell J.M."/>
            <person name="Beynon J."/>
            <person name="Tyler B.M."/>
        </authorList>
    </citation>
    <scope>NUCLEOTIDE SEQUENCE [LARGE SCALE GENOMIC DNA]</scope>
    <source>
        <strain evidence="3">Emoy2</strain>
    </source>
</reference>